<reference evidence="6 7" key="1">
    <citation type="submission" date="2019-05" db="EMBL/GenBank/DDBJ databases">
        <title>Another draft genome of Portunus trituberculatus and its Hox gene families provides insights of decapod evolution.</title>
        <authorList>
            <person name="Jeong J.-H."/>
            <person name="Song I."/>
            <person name="Kim S."/>
            <person name="Choi T."/>
            <person name="Kim D."/>
            <person name="Ryu S."/>
            <person name="Kim W."/>
        </authorList>
    </citation>
    <scope>NUCLEOTIDE SEQUENCE [LARGE SCALE GENOMIC DNA]</scope>
    <source>
        <tissue evidence="6">Muscle</tissue>
    </source>
</reference>
<dbReference type="SMART" id="SM00249">
    <property type="entry name" value="PHD"/>
    <property type="match status" value="1"/>
</dbReference>
<evidence type="ECO:0000313" key="6">
    <source>
        <dbReference type="EMBL" id="MPC93753.1"/>
    </source>
</evidence>
<evidence type="ECO:0000259" key="5">
    <source>
        <dbReference type="SMART" id="SM00249"/>
    </source>
</evidence>
<keyword evidence="2" id="KW-0863">Zinc-finger</keyword>
<feature type="domain" description="Zinc finger PHD-type" evidence="5">
    <location>
        <begin position="73"/>
        <end position="128"/>
    </location>
</feature>
<evidence type="ECO:0000256" key="1">
    <source>
        <dbReference type="ARBA" id="ARBA00022723"/>
    </source>
</evidence>
<keyword evidence="1" id="KW-0479">Metal-binding</keyword>
<dbReference type="GO" id="GO:0008270">
    <property type="term" value="F:zinc ion binding"/>
    <property type="evidence" value="ECO:0007669"/>
    <property type="project" value="UniProtKB-KW"/>
</dbReference>
<proteinExistence type="predicted"/>
<dbReference type="CDD" id="cd15517">
    <property type="entry name" value="PHD_TCF19_like"/>
    <property type="match status" value="1"/>
</dbReference>
<dbReference type="Proteomes" id="UP000324222">
    <property type="component" value="Unassembled WGS sequence"/>
</dbReference>
<dbReference type="InterPro" id="IPR011011">
    <property type="entry name" value="Znf_FYVE_PHD"/>
</dbReference>
<accession>A0A5B7JHA9</accession>
<evidence type="ECO:0000256" key="4">
    <source>
        <dbReference type="SAM" id="MobiDB-lite"/>
    </source>
</evidence>
<feature type="compositionally biased region" description="Polar residues" evidence="4">
    <location>
        <begin position="14"/>
        <end position="26"/>
    </location>
</feature>
<evidence type="ECO:0000256" key="2">
    <source>
        <dbReference type="ARBA" id="ARBA00022771"/>
    </source>
</evidence>
<evidence type="ECO:0000256" key="3">
    <source>
        <dbReference type="ARBA" id="ARBA00022833"/>
    </source>
</evidence>
<dbReference type="SUPFAM" id="SSF57903">
    <property type="entry name" value="FYVE/PHD zinc finger"/>
    <property type="match status" value="1"/>
</dbReference>
<name>A0A5B7JHA9_PORTR</name>
<gene>
    <name evidence="6" type="ORF">E2C01_088894</name>
</gene>
<keyword evidence="3" id="KW-0862">Zinc</keyword>
<dbReference type="InterPro" id="IPR001965">
    <property type="entry name" value="Znf_PHD"/>
</dbReference>
<dbReference type="AlphaFoldDB" id="A0A5B7JHA9"/>
<organism evidence="6 7">
    <name type="scientific">Portunus trituberculatus</name>
    <name type="common">Swimming crab</name>
    <name type="synonym">Neptunus trituberculatus</name>
    <dbReference type="NCBI Taxonomy" id="210409"/>
    <lineage>
        <taxon>Eukaryota</taxon>
        <taxon>Metazoa</taxon>
        <taxon>Ecdysozoa</taxon>
        <taxon>Arthropoda</taxon>
        <taxon>Crustacea</taxon>
        <taxon>Multicrustacea</taxon>
        <taxon>Malacostraca</taxon>
        <taxon>Eumalacostraca</taxon>
        <taxon>Eucarida</taxon>
        <taxon>Decapoda</taxon>
        <taxon>Pleocyemata</taxon>
        <taxon>Brachyura</taxon>
        <taxon>Eubrachyura</taxon>
        <taxon>Portunoidea</taxon>
        <taxon>Portunidae</taxon>
        <taxon>Portuninae</taxon>
        <taxon>Portunus</taxon>
    </lineage>
</organism>
<dbReference type="Gene3D" id="3.30.40.10">
    <property type="entry name" value="Zinc/RING finger domain, C3HC4 (zinc finger)"/>
    <property type="match status" value="1"/>
</dbReference>
<sequence>MPPKISSAPRGAYSSKQISTPSSSGAISKRRKLVGGQPGGNPAHHGTPPHNPSTPVSTPALPLSTGASSGSSLCGSCELQVGDGSIGCDKCHTWFHPSSLCLGLSDRVIDAIREGDGEGIEFVCTQCRARSTNVGGGSCDGVISQLSVMVKSLCAVVAKLTERVDQLFTRSTFPPPPSASVSVPSADDLCISTIREEIVEMEERRKRRDSLIFRVVAATNDFALTKIKDIVNSLLDTTSTLTNIHCINRDRGLYRVTLSDDDLCKQLSVCKDLRNNPFHHGVYINRDLTYKQRKDLYERPQCLCSANVSDQQSNAYTLS</sequence>
<dbReference type="InterPro" id="IPR013083">
    <property type="entry name" value="Znf_RING/FYVE/PHD"/>
</dbReference>
<protein>
    <recommendedName>
        <fullName evidence="5">Zinc finger PHD-type domain-containing protein</fullName>
    </recommendedName>
</protein>
<keyword evidence="7" id="KW-1185">Reference proteome</keyword>
<feature type="region of interest" description="Disordered" evidence="4">
    <location>
        <begin position="1"/>
        <end position="64"/>
    </location>
</feature>
<dbReference type="EMBL" id="VSRR010095978">
    <property type="protein sequence ID" value="MPC93753.1"/>
    <property type="molecule type" value="Genomic_DNA"/>
</dbReference>
<comment type="caution">
    <text evidence="6">The sequence shown here is derived from an EMBL/GenBank/DDBJ whole genome shotgun (WGS) entry which is preliminary data.</text>
</comment>
<evidence type="ECO:0000313" key="7">
    <source>
        <dbReference type="Proteomes" id="UP000324222"/>
    </source>
</evidence>